<dbReference type="AlphaFoldDB" id="A0A9J6EUC1"/>
<keyword evidence="3" id="KW-1185">Reference proteome</keyword>
<accession>A0A9J6EUC1</accession>
<reference evidence="2" key="1">
    <citation type="journal article" date="2020" name="Cell">
        <title>Large-Scale Comparative Analyses of Tick Genomes Elucidate Their Genetic Diversity and Vector Capacities.</title>
        <authorList>
            <consortium name="Tick Genome and Microbiome Consortium (TIGMIC)"/>
            <person name="Jia N."/>
            <person name="Wang J."/>
            <person name="Shi W."/>
            <person name="Du L."/>
            <person name="Sun Y."/>
            <person name="Zhan W."/>
            <person name="Jiang J.F."/>
            <person name="Wang Q."/>
            <person name="Zhang B."/>
            <person name="Ji P."/>
            <person name="Bell-Sakyi L."/>
            <person name="Cui X.M."/>
            <person name="Yuan T.T."/>
            <person name="Jiang B.G."/>
            <person name="Yang W.F."/>
            <person name="Lam T.T."/>
            <person name="Chang Q.C."/>
            <person name="Ding S.J."/>
            <person name="Wang X.J."/>
            <person name="Zhu J.G."/>
            <person name="Ruan X.D."/>
            <person name="Zhao L."/>
            <person name="Wei J.T."/>
            <person name="Ye R.Z."/>
            <person name="Que T.C."/>
            <person name="Du C.H."/>
            <person name="Zhou Y.H."/>
            <person name="Cheng J.X."/>
            <person name="Dai P.F."/>
            <person name="Guo W.B."/>
            <person name="Han X.H."/>
            <person name="Huang E.J."/>
            <person name="Li L.F."/>
            <person name="Wei W."/>
            <person name="Gao Y.C."/>
            <person name="Liu J.Z."/>
            <person name="Shao H.Z."/>
            <person name="Wang X."/>
            <person name="Wang C.C."/>
            <person name="Yang T.C."/>
            <person name="Huo Q.B."/>
            <person name="Li W."/>
            <person name="Chen H.Y."/>
            <person name="Chen S.E."/>
            <person name="Zhou L.G."/>
            <person name="Ni X.B."/>
            <person name="Tian J.H."/>
            <person name="Sheng Y."/>
            <person name="Liu T."/>
            <person name="Pan Y.S."/>
            <person name="Xia L.Y."/>
            <person name="Li J."/>
            <person name="Zhao F."/>
            <person name="Cao W.C."/>
        </authorList>
    </citation>
    <scope>NUCLEOTIDE SEQUENCE</scope>
    <source>
        <strain evidence="2">Rmic-2018</strain>
    </source>
</reference>
<dbReference type="EMBL" id="JABSTU010000002">
    <property type="protein sequence ID" value="KAH8037929.1"/>
    <property type="molecule type" value="Genomic_DNA"/>
</dbReference>
<feature type="compositionally biased region" description="Polar residues" evidence="1">
    <location>
        <begin position="148"/>
        <end position="160"/>
    </location>
</feature>
<feature type="region of interest" description="Disordered" evidence="1">
    <location>
        <begin position="687"/>
        <end position="784"/>
    </location>
</feature>
<proteinExistence type="predicted"/>
<evidence type="ECO:0000256" key="1">
    <source>
        <dbReference type="SAM" id="MobiDB-lite"/>
    </source>
</evidence>
<comment type="caution">
    <text evidence="2">The sequence shown here is derived from an EMBL/GenBank/DDBJ whole genome shotgun (WGS) entry which is preliminary data.</text>
</comment>
<feature type="region of interest" description="Disordered" evidence="1">
    <location>
        <begin position="334"/>
        <end position="399"/>
    </location>
</feature>
<organism evidence="2 3">
    <name type="scientific">Rhipicephalus microplus</name>
    <name type="common">Cattle tick</name>
    <name type="synonym">Boophilus microplus</name>
    <dbReference type="NCBI Taxonomy" id="6941"/>
    <lineage>
        <taxon>Eukaryota</taxon>
        <taxon>Metazoa</taxon>
        <taxon>Ecdysozoa</taxon>
        <taxon>Arthropoda</taxon>
        <taxon>Chelicerata</taxon>
        <taxon>Arachnida</taxon>
        <taxon>Acari</taxon>
        <taxon>Parasitiformes</taxon>
        <taxon>Ixodida</taxon>
        <taxon>Ixodoidea</taxon>
        <taxon>Ixodidae</taxon>
        <taxon>Rhipicephalinae</taxon>
        <taxon>Rhipicephalus</taxon>
        <taxon>Boophilus</taxon>
    </lineage>
</organism>
<feature type="compositionally biased region" description="Basic and acidic residues" evidence="1">
    <location>
        <begin position="722"/>
        <end position="733"/>
    </location>
</feature>
<dbReference type="Proteomes" id="UP000821866">
    <property type="component" value="Chromosome 10"/>
</dbReference>
<feature type="compositionally biased region" description="Basic and acidic residues" evidence="1">
    <location>
        <begin position="769"/>
        <end position="784"/>
    </location>
</feature>
<feature type="compositionally biased region" description="Basic and acidic residues" evidence="1">
    <location>
        <begin position="436"/>
        <end position="456"/>
    </location>
</feature>
<feature type="region of interest" description="Disordered" evidence="1">
    <location>
        <begin position="58"/>
        <end position="184"/>
    </location>
</feature>
<feature type="compositionally biased region" description="Basic and acidic residues" evidence="1">
    <location>
        <begin position="539"/>
        <end position="548"/>
    </location>
</feature>
<feature type="compositionally biased region" description="Low complexity" evidence="1">
    <location>
        <begin position="64"/>
        <end position="79"/>
    </location>
</feature>
<feature type="compositionally biased region" description="Low complexity" evidence="1">
    <location>
        <begin position="363"/>
        <end position="377"/>
    </location>
</feature>
<evidence type="ECO:0000313" key="2">
    <source>
        <dbReference type="EMBL" id="KAH8037929.1"/>
    </source>
</evidence>
<evidence type="ECO:0000313" key="3">
    <source>
        <dbReference type="Proteomes" id="UP000821866"/>
    </source>
</evidence>
<feature type="region of interest" description="Disordered" evidence="1">
    <location>
        <begin position="414"/>
        <end position="579"/>
    </location>
</feature>
<protein>
    <submittedName>
        <fullName evidence="2">Uncharacterized protein</fullName>
    </submittedName>
</protein>
<feature type="region of interest" description="Disordered" evidence="1">
    <location>
        <begin position="281"/>
        <end position="305"/>
    </location>
</feature>
<gene>
    <name evidence="2" type="ORF">HPB51_018417</name>
</gene>
<feature type="compositionally biased region" description="Low complexity" evidence="1">
    <location>
        <begin position="291"/>
        <end position="305"/>
    </location>
</feature>
<feature type="compositionally biased region" description="Polar residues" evidence="1">
    <location>
        <begin position="688"/>
        <end position="705"/>
    </location>
</feature>
<reference evidence="2" key="2">
    <citation type="submission" date="2021-09" db="EMBL/GenBank/DDBJ databases">
        <authorList>
            <person name="Jia N."/>
            <person name="Wang J."/>
            <person name="Shi W."/>
            <person name="Du L."/>
            <person name="Sun Y."/>
            <person name="Zhan W."/>
            <person name="Jiang J."/>
            <person name="Wang Q."/>
            <person name="Zhang B."/>
            <person name="Ji P."/>
            <person name="Sakyi L.B."/>
            <person name="Cui X."/>
            <person name="Yuan T."/>
            <person name="Jiang B."/>
            <person name="Yang W."/>
            <person name="Lam T.T.-Y."/>
            <person name="Chang Q."/>
            <person name="Ding S."/>
            <person name="Wang X."/>
            <person name="Zhu J."/>
            <person name="Ruan X."/>
            <person name="Zhao L."/>
            <person name="Wei J."/>
            <person name="Que T."/>
            <person name="Du C."/>
            <person name="Cheng J."/>
            <person name="Dai P."/>
            <person name="Han X."/>
            <person name="Huang E."/>
            <person name="Gao Y."/>
            <person name="Liu J."/>
            <person name="Shao H."/>
            <person name="Ye R."/>
            <person name="Li L."/>
            <person name="Wei W."/>
            <person name="Wang X."/>
            <person name="Wang C."/>
            <person name="Huo Q."/>
            <person name="Li W."/>
            <person name="Guo W."/>
            <person name="Chen H."/>
            <person name="Chen S."/>
            <person name="Zhou L."/>
            <person name="Zhou L."/>
            <person name="Ni X."/>
            <person name="Tian J."/>
            <person name="Zhou Y."/>
            <person name="Sheng Y."/>
            <person name="Liu T."/>
            <person name="Pan Y."/>
            <person name="Xia L."/>
            <person name="Li J."/>
            <person name="Zhao F."/>
            <person name="Cao W."/>
        </authorList>
    </citation>
    <scope>NUCLEOTIDE SEQUENCE</scope>
    <source>
        <strain evidence="2">Rmic-2018</strain>
        <tissue evidence="2">Larvae</tissue>
    </source>
</reference>
<feature type="compositionally biased region" description="Basic residues" evidence="1">
    <location>
        <begin position="134"/>
        <end position="143"/>
    </location>
</feature>
<sequence length="784" mass="83203">MSGCTTSRFGKFINVVFPFIPASKKPRQSVAPLPVRVPTSWEDVMAYRQHIALEIVSSRKTHEGASATTSPAEAPPTTGQEASQKPKDATPTVPSDSEHMASDLYVASERTKRGAESPSDWRNFSLGDESGGNKKSKKKRSTRKPVQETGTLHVSRNLSSVRRLARRDQQVPPKPTKAGPAAMIISKPRPLLQEANRHRVLAPSDKVVPDKGDYKFGDSFEDLDMVADSAALPAPASSAEAQNKKAVAQRPVVRPVEEDHHNLPPLLWYQYLARGHKPAHLGVPPRLTRNAPVTTKPPATAPTAVAAAAATTSPVHVEASGAPRVEKWVAAANREAAHQDKGRQAASGHPNIASRASRKRSSSQRSSMSSRKTSFGSDTQSVATVRRATKKASPSATSSKAPVFEAILPATATLGKSSQGKRRRMSKLSHEQQQSGEERESPRLKSTSDHELDRHPSGPNESAPPAQLASDVSSTKGPSGTGAETGKFEQATPVQPVVPGEMHLAAPPASGALKSPIQGTEEVPGHLGTKAPTSAVPAPREEESKDVPSSHVHQLDYGIATTANQPDTLDVNKPPTDKPARLLHNLAVGLKRRSHRRRLTRKSLDSNQDVDDMAALRATDISVVSGESCPLDRGSSASISLGSALGVVTSQTATIHAVQAVSGPFAPQKEASAGQPSAPPPAIVALKSVSQTSAKTTSSGTQHSVSSKELERSTAAATAGVEARDETRWENADHAGASSPKESRGTSGKGNVHPRHRSRRSPKKQRHTSSSDHSVEHHGSDSPH</sequence>
<feature type="compositionally biased region" description="Basic residues" evidence="1">
    <location>
        <begin position="752"/>
        <end position="767"/>
    </location>
</feature>
<name>A0A9J6EUC1_RHIMP</name>